<dbReference type="GO" id="GO:0003677">
    <property type="term" value="F:DNA binding"/>
    <property type="evidence" value="ECO:0007669"/>
    <property type="project" value="InterPro"/>
</dbReference>
<feature type="region of interest" description="Disordered" evidence="1">
    <location>
        <begin position="102"/>
        <end position="125"/>
    </location>
</feature>
<feature type="region of interest" description="Disordered" evidence="1">
    <location>
        <begin position="260"/>
        <end position="371"/>
    </location>
</feature>
<feature type="region of interest" description="Disordered" evidence="1">
    <location>
        <begin position="385"/>
        <end position="447"/>
    </location>
</feature>
<evidence type="ECO:0000256" key="1">
    <source>
        <dbReference type="SAM" id="MobiDB-lite"/>
    </source>
</evidence>
<name>A0A5N4CPG3_CAMDR</name>
<evidence type="ECO:0000313" key="2">
    <source>
        <dbReference type="EMBL" id="KAB1260792.1"/>
    </source>
</evidence>
<dbReference type="PRINTS" id="PR00620">
    <property type="entry name" value="HISTONEH2A"/>
</dbReference>
<dbReference type="GO" id="GO:0030527">
    <property type="term" value="F:structural constituent of chromatin"/>
    <property type="evidence" value="ECO:0007669"/>
    <property type="project" value="InterPro"/>
</dbReference>
<sequence length="734" mass="79008">MSGRGKQGGKEPALEAKSRLHRLLRKGNTRAGEPGAPVYMAAVLEYLTAEILELAATRRETTRDGIILAIAAGYPQRRGAEQAAGQITIAQVVSCQHRRVPPFLSQEDRSHHKAKGSKAGKNPLQSSEYYLPVPPNRFLACRVRVLKLSPYLRGGIWGTTVGGSSILSDFYSSSPPLASALLTGTVPEALDQHLGLIVGGLSRTRTAHPEHPCRLGERQFRGCGTPGLWLKRRFGRDVPPRRRYRSPLGFHRRALRPEWGRGAGNFPLERQGKNDPEVTGVHGAGEQTGDCGSVREPESAEREVRGNTLPSCSQNDSPAGRNKARRLVGRVLPKPMSGSKVGGVTANGQPARGLFNSGPAHGGGKDVPIKSAGPARTRLLLLRPGKQLATSGPQEPPATGGVKSRNRTDRAPWPCGRSGATRTAVPAAGARDRAGLQDGPALPELGGDGRCEASEAYLVGLFEDTNLRVNHHAQRHPAGPPHPRGAGLRSARSAQGSITSKGSFQSHSQLHLEEAVPLVSVLPADLIIREERALEWAKNWGPGIEPSPCLLAALSGRARSPLLSWARPGHPLFASWRRPRAILEERALRTLVGLFRGSCNRAGRWGGGGSDTLRPRRVTRGRSGFAGQSAARYLLTHARKGPTLRGPPAWEGGRPLWLQNTVRGQDRQEREAQIPDTPNGWYPQKATSQGRTGDPAPKQLSNYGEFLRTVTQCSQDPGLVVSWGPSSLKSLTSF</sequence>
<dbReference type="Gene3D" id="1.10.20.10">
    <property type="entry name" value="Histone, subunit A"/>
    <property type="match status" value="1"/>
</dbReference>
<proteinExistence type="predicted"/>
<protein>
    <submittedName>
        <fullName evidence="2">Histone H2A type 2-A</fullName>
    </submittedName>
</protein>
<accession>A0A5N4CPG3</accession>
<organism evidence="2 3">
    <name type="scientific">Camelus dromedarius</name>
    <name type="common">Dromedary</name>
    <name type="synonym">Arabian camel</name>
    <dbReference type="NCBI Taxonomy" id="9838"/>
    <lineage>
        <taxon>Eukaryota</taxon>
        <taxon>Metazoa</taxon>
        <taxon>Chordata</taxon>
        <taxon>Craniata</taxon>
        <taxon>Vertebrata</taxon>
        <taxon>Euteleostomi</taxon>
        <taxon>Mammalia</taxon>
        <taxon>Eutheria</taxon>
        <taxon>Laurasiatheria</taxon>
        <taxon>Artiodactyla</taxon>
        <taxon>Tylopoda</taxon>
        <taxon>Camelidae</taxon>
        <taxon>Camelus</taxon>
    </lineage>
</organism>
<dbReference type="GO" id="GO:0000786">
    <property type="term" value="C:nucleosome"/>
    <property type="evidence" value="ECO:0007669"/>
    <property type="project" value="InterPro"/>
</dbReference>
<dbReference type="Proteomes" id="UP000299084">
    <property type="component" value="Unassembled WGS sequence"/>
</dbReference>
<evidence type="ECO:0000313" key="3">
    <source>
        <dbReference type="Proteomes" id="UP000299084"/>
    </source>
</evidence>
<comment type="caution">
    <text evidence="2">The sequence shown here is derived from an EMBL/GenBank/DDBJ whole genome shotgun (WGS) entry which is preliminary data.</text>
</comment>
<dbReference type="SUPFAM" id="SSF47113">
    <property type="entry name" value="Histone-fold"/>
    <property type="match status" value="1"/>
</dbReference>
<dbReference type="InterPro" id="IPR002119">
    <property type="entry name" value="Histone_H2A"/>
</dbReference>
<gene>
    <name evidence="2" type="ORF">Cadr_000024879</name>
</gene>
<keyword evidence="3" id="KW-1185">Reference proteome</keyword>
<dbReference type="EMBL" id="JWIN03000021">
    <property type="protein sequence ID" value="KAB1260792.1"/>
    <property type="molecule type" value="Genomic_DNA"/>
</dbReference>
<feature type="compositionally biased region" description="Polar residues" evidence="1">
    <location>
        <begin position="308"/>
        <end position="317"/>
    </location>
</feature>
<dbReference type="AlphaFoldDB" id="A0A5N4CPG3"/>
<feature type="region of interest" description="Disordered" evidence="1">
    <location>
        <begin position="665"/>
        <end position="700"/>
    </location>
</feature>
<feature type="compositionally biased region" description="Basic and acidic residues" evidence="1">
    <location>
        <begin position="293"/>
        <end position="305"/>
    </location>
</feature>
<feature type="compositionally biased region" description="Polar residues" evidence="1">
    <location>
        <begin position="492"/>
        <end position="505"/>
    </location>
</feature>
<dbReference type="SMART" id="SM00414">
    <property type="entry name" value="H2A"/>
    <property type="match status" value="1"/>
</dbReference>
<dbReference type="InterPro" id="IPR009072">
    <property type="entry name" value="Histone-fold"/>
</dbReference>
<feature type="region of interest" description="Disordered" evidence="1">
    <location>
        <begin position="472"/>
        <end position="505"/>
    </location>
</feature>
<dbReference type="GO" id="GO:0046982">
    <property type="term" value="F:protein heterodimerization activity"/>
    <property type="evidence" value="ECO:0007669"/>
    <property type="project" value="InterPro"/>
</dbReference>
<reference evidence="2 3" key="1">
    <citation type="journal article" date="2019" name="Mol. Ecol. Resour.">
        <title>Improving Illumina assemblies with Hi-C and long reads: an example with the North African dromedary.</title>
        <authorList>
            <person name="Elbers J.P."/>
            <person name="Rogers M.F."/>
            <person name="Perelman P.L."/>
            <person name="Proskuryakova A.A."/>
            <person name="Serdyukova N.A."/>
            <person name="Johnson W.E."/>
            <person name="Horin P."/>
            <person name="Corander J."/>
            <person name="Murphy D."/>
            <person name="Burger P.A."/>
        </authorList>
    </citation>
    <scope>NUCLEOTIDE SEQUENCE [LARGE SCALE GENOMIC DNA]</scope>
    <source>
        <strain evidence="2">Drom800</strain>
        <tissue evidence="2">Blood</tissue>
    </source>
</reference>